<evidence type="ECO:0000313" key="2">
    <source>
        <dbReference type="EMBL" id="KGC11695.1"/>
    </source>
</evidence>
<dbReference type="OrthoDB" id="1494517at2"/>
<evidence type="ECO:0000313" key="3">
    <source>
        <dbReference type="EMBL" id="PEH37789.1"/>
    </source>
</evidence>
<keyword evidence="3" id="KW-0560">Oxidoreductase</keyword>
<dbReference type="GO" id="GO:0004497">
    <property type="term" value="F:monooxygenase activity"/>
    <property type="evidence" value="ECO:0007669"/>
    <property type="project" value="UniProtKB-KW"/>
</dbReference>
<reference evidence="5" key="2">
    <citation type="submission" date="2017-09" db="EMBL/GenBank/DDBJ databases">
        <title>FDA dAtabase for Regulatory Grade micrObial Sequences (FDA-ARGOS): Supporting development and validation of Infectious Disease Dx tests.</title>
        <authorList>
            <person name="Minogue T."/>
            <person name="Wolcott M."/>
            <person name="Wasieloski L."/>
            <person name="Aguilar W."/>
            <person name="Moore D."/>
            <person name="Tallon L."/>
            <person name="Sadzewicz L."/>
            <person name="Ott S."/>
            <person name="Zhao X."/>
            <person name="Nagaraj S."/>
            <person name="Vavikolanu K."/>
            <person name="Aluvathingal J."/>
            <person name="Nadendla S."/>
            <person name="Sichtig H."/>
        </authorList>
    </citation>
    <scope>NUCLEOTIDE SEQUENCE [LARGE SCALE GENOMIC DNA]</scope>
    <source>
        <strain evidence="5">FDAARGOS_390</strain>
    </source>
</reference>
<reference evidence="2 4" key="1">
    <citation type="submission" date="2014-04" db="EMBL/GenBank/DDBJ databases">
        <authorList>
            <person name="Bishop-Lilly K.A."/>
            <person name="Broomall S.M."/>
            <person name="Chain P.S."/>
            <person name="Chertkov O."/>
            <person name="Coyne S.R."/>
            <person name="Daligault H.E."/>
            <person name="Davenport K.W."/>
            <person name="Erkkila T."/>
            <person name="Frey K.G."/>
            <person name="Gibbons H.S."/>
            <person name="Gu W."/>
            <person name="Jaissle J."/>
            <person name="Johnson S.L."/>
            <person name="Koroleva G.I."/>
            <person name="Ladner J.T."/>
            <person name="Lo C.-C."/>
            <person name="Minogue T.D."/>
            <person name="Munk C."/>
            <person name="Palacios G.F."/>
            <person name="Redden C.L."/>
            <person name="Rosenzweig C.N."/>
            <person name="Scholz M.B."/>
            <person name="Teshima H."/>
            <person name="Xu Y."/>
        </authorList>
    </citation>
    <scope>NUCLEOTIDE SEQUENCE [LARGE SCALE GENOMIC DNA]</scope>
    <source>
        <strain evidence="4">gladioli</strain>
        <strain evidence="2">Gladioli</strain>
    </source>
</reference>
<evidence type="ECO:0000313" key="4">
    <source>
        <dbReference type="Proteomes" id="UP000029590"/>
    </source>
</evidence>
<sequence>MPRPKIDDFDPSVPFLSQLDTVDTGPIVLLNVFTVAHEDIPAMLDTWQRDSAVMRGQPGFISAQLHQGISGSGVFANYAVWESIEHFKQACANPEFQAAIAGTPASAVARPHVFKKIAVPGVCVA</sequence>
<dbReference type="Proteomes" id="UP000220629">
    <property type="component" value="Unassembled WGS sequence"/>
</dbReference>
<proteinExistence type="predicted"/>
<dbReference type="SUPFAM" id="SSF54909">
    <property type="entry name" value="Dimeric alpha+beta barrel"/>
    <property type="match status" value="1"/>
</dbReference>
<dbReference type="PROSITE" id="PS51725">
    <property type="entry name" value="ABM"/>
    <property type="match status" value="1"/>
</dbReference>
<keyword evidence="3" id="KW-0503">Monooxygenase</keyword>
<protein>
    <submittedName>
        <fullName evidence="2 3">Antibiotic biosynthesis monooxygenase</fullName>
    </submittedName>
</protein>
<evidence type="ECO:0000259" key="1">
    <source>
        <dbReference type="PROSITE" id="PS51725"/>
    </source>
</evidence>
<feature type="domain" description="ABM" evidence="1">
    <location>
        <begin position="27"/>
        <end position="117"/>
    </location>
</feature>
<accession>A0A095F408</accession>
<dbReference type="EMBL" id="PDDY01000004">
    <property type="protein sequence ID" value="PEH37789.1"/>
    <property type="molecule type" value="Genomic_DNA"/>
</dbReference>
<comment type="caution">
    <text evidence="3">The sequence shown here is derived from an EMBL/GenBank/DDBJ whole genome shotgun (WGS) entry which is preliminary data.</text>
</comment>
<gene>
    <name evidence="3" type="ORF">CRM94_25220</name>
    <name evidence="2" type="ORF">DM48_7343</name>
</gene>
<organism evidence="3 5">
    <name type="scientific">Burkholderia gladioli</name>
    <name type="common">Pseudomonas marginata</name>
    <name type="synonym">Phytomonas marginata</name>
    <dbReference type="NCBI Taxonomy" id="28095"/>
    <lineage>
        <taxon>Bacteria</taxon>
        <taxon>Pseudomonadati</taxon>
        <taxon>Pseudomonadota</taxon>
        <taxon>Betaproteobacteria</taxon>
        <taxon>Burkholderiales</taxon>
        <taxon>Burkholderiaceae</taxon>
        <taxon>Burkholderia</taxon>
    </lineage>
</organism>
<dbReference type="InterPro" id="IPR007138">
    <property type="entry name" value="ABM_dom"/>
</dbReference>
<dbReference type="AlphaFoldDB" id="A0A095F408"/>
<dbReference type="Proteomes" id="UP000029590">
    <property type="component" value="Unassembled WGS sequence"/>
</dbReference>
<dbReference type="Gene3D" id="3.30.70.100">
    <property type="match status" value="1"/>
</dbReference>
<dbReference type="EMBL" id="JPGG01000017">
    <property type="protein sequence ID" value="KGC11695.1"/>
    <property type="molecule type" value="Genomic_DNA"/>
</dbReference>
<reference evidence="3" key="3">
    <citation type="submission" date="2017-09" db="EMBL/GenBank/DDBJ databases">
        <title>FDA dAtabase for Regulatory Grade micrObial Sequences (FDA-ARGOS): Supporting development and validation of Infectious Disease Dx tests.</title>
        <authorList>
            <person name="Minogue T."/>
            <person name="Wolcott M."/>
            <person name="Wasieloski L."/>
            <person name="Aguilar W."/>
            <person name="Moore D."/>
            <person name="Tallon L.J."/>
            <person name="Sadzewicz L."/>
            <person name="Ott S."/>
            <person name="Zhao X."/>
            <person name="Nagaraj S."/>
            <person name="Vavikolanu K."/>
            <person name="Aluvathingal J."/>
            <person name="Nadendla S."/>
            <person name="Sichtig H."/>
        </authorList>
    </citation>
    <scope>NUCLEOTIDE SEQUENCE</scope>
    <source>
        <strain evidence="3">FDAARGOS_390</strain>
    </source>
</reference>
<dbReference type="InterPro" id="IPR011008">
    <property type="entry name" value="Dimeric_a/b-barrel"/>
</dbReference>
<dbReference type="Pfam" id="PF03992">
    <property type="entry name" value="ABM"/>
    <property type="match status" value="1"/>
</dbReference>
<evidence type="ECO:0000313" key="5">
    <source>
        <dbReference type="Proteomes" id="UP000220629"/>
    </source>
</evidence>
<name>A0A095F408_BURGA</name>
<dbReference type="RefSeq" id="WP_036050388.1">
    <property type="nucleotide sequence ID" value="NZ_CADEVY010000015.1"/>
</dbReference>